<dbReference type="WBParaSite" id="JU765_v2.g11856.t1">
    <property type="protein sequence ID" value="JU765_v2.g11856.t1"/>
    <property type="gene ID" value="JU765_v2.g11856"/>
</dbReference>
<proteinExistence type="predicted"/>
<sequence>MDFYYDQDILEGSKKTESDLLAELSPHLLIVMKNEIVTGSAFQTGDLNNDEQISRLKLLADYSDFESDLENESSEENQAIEVTDSKEAKTAGSSESQTTSTGSEKSDKITSRNQKQYLSENLGSESTTITMNNEEYRSLKLEMAKLLKMDILLSNKALQPFVKTQGSNERILLGFGSHQNRIKPKTTEGSEMFVSPCPLECSIDERQWICVNCGEFFKIQGFQIICSCGTTHVTNLKLECFDPKHPKDFFPCEKHDPTSASISSSRRSSFSVIEDAQ</sequence>
<protein>
    <submittedName>
        <fullName evidence="2">Uncharacterized protein</fullName>
    </submittedName>
</protein>
<accession>A0AC34Q0V2</accession>
<name>A0AC34Q0V2_9BILA</name>
<evidence type="ECO:0000313" key="2">
    <source>
        <dbReference type="WBParaSite" id="JU765_v2.g11856.t1"/>
    </source>
</evidence>
<organism evidence="1 2">
    <name type="scientific">Panagrolaimus sp. JU765</name>
    <dbReference type="NCBI Taxonomy" id="591449"/>
    <lineage>
        <taxon>Eukaryota</taxon>
        <taxon>Metazoa</taxon>
        <taxon>Ecdysozoa</taxon>
        <taxon>Nematoda</taxon>
        <taxon>Chromadorea</taxon>
        <taxon>Rhabditida</taxon>
        <taxon>Tylenchina</taxon>
        <taxon>Panagrolaimomorpha</taxon>
        <taxon>Panagrolaimoidea</taxon>
        <taxon>Panagrolaimidae</taxon>
        <taxon>Panagrolaimus</taxon>
    </lineage>
</organism>
<dbReference type="Proteomes" id="UP000887576">
    <property type="component" value="Unplaced"/>
</dbReference>
<reference evidence="2" key="1">
    <citation type="submission" date="2022-11" db="UniProtKB">
        <authorList>
            <consortium name="WormBaseParasite"/>
        </authorList>
    </citation>
    <scope>IDENTIFICATION</scope>
</reference>
<evidence type="ECO:0000313" key="1">
    <source>
        <dbReference type="Proteomes" id="UP000887576"/>
    </source>
</evidence>